<organism evidence="1 2">
    <name type="scientific">Mesorhizobium helmanticense</name>
    <dbReference type="NCBI Taxonomy" id="1776423"/>
    <lineage>
        <taxon>Bacteria</taxon>
        <taxon>Pseudomonadati</taxon>
        <taxon>Pseudomonadota</taxon>
        <taxon>Alphaproteobacteria</taxon>
        <taxon>Hyphomicrobiales</taxon>
        <taxon>Phyllobacteriaceae</taxon>
        <taxon>Mesorhizobium</taxon>
    </lineage>
</organism>
<dbReference type="RefSeq" id="WP_107651007.1">
    <property type="nucleotide sequence ID" value="NZ_PZJX01000039.1"/>
</dbReference>
<name>A0A2T4ISA9_9HYPH</name>
<reference evidence="1 2" key="1">
    <citation type="submission" date="2018-03" db="EMBL/GenBank/DDBJ databases">
        <title>Genome sequence of the symbiotic type strain Mesorhizobium helmanticense CSLC115NT isolated from Lotus corniculatus nodules.</title>
        <authorList>
            <person name="Sannazzaro A.I."/>
            <person name="Torres Tejerizo G.A."/>
            <person name="Dip D."/>
            <person name="Caballero M."/>
            <person name="Pistorio M."/>
            <person name="Estrella M.J."/>
        </authorList>
    </citation>
    <scope>NUCLEOTIDE SEQUENCE [LARGE SCALE GENOMIC DNA]</scope>
    <source>
        <strain evidence="1 2">CSLC115N</strain>
    </source>
</reference>
<evidence type="ECO:0000313" key="1">
    <source>
        <dbReference type="EMBL" id="PTE08458.1"/>
    </source>
</evidence>
<evidence type="ECO:0000313" key="2">
    <source>
        <dbReference type="Proteomes" id="UP000240259"/>
    </source>
</evidence>
<proteinExistence type="predicted"/>
<accession>A0A2T4ISA9</accession>
<dbReference type="EMBL" id="PZJX01000039">
    <property type="protein sequence ID" value="PTE08458.1"/>
    <property type="molecule type" value="Genomic_DNA"/>
</dbReference>
<dbReference type="Proteomes" id="UP000240259">
    <property type="component" value="Unassembled WGS sequence"/>
</dbReference>
<protein>
    <recommendedName>
        <fullName evidence="3">ATP-grasp domain-containing protein</fullName>
    </recommendedName>
</protein>
<dbReference type="OrthoDB" id="7616637at2"/>
<evidence type="ECO:0008006" key="3">
    <source>
        <dbReference type="Google" id="ProtNLM"/>
    </source>
</evidence>
<dbReference type="AlphaFoldDB" id="A0A2T4ISA9"/>
<keyword evidence="2" id="KW-1185">Reference proteome</keyword>
<gene>
    <name evidence="1" type="ORF">C9427_21000</name>
</gene>
<comment type="caution">
    <text evidence="1">The sequence shown here is derived from an EMBL/GenBank/DDBJ whole genome shotgun (WGS) entry which is preliminary data.</text>
</comment>
<sequence length="364" mass="41199">MHIYRGSVLGIVPDMTDINHQGPIYYFCAEKHAYTIGVFLEYYENPLKGALRIIPYEQLGKLGQVTPGTFIFTDFERLSPGQLETVTALCATIANQNPDLLLLNDPATTAGRFDLLKRLKAAGINRFDVHRVAERAGITRFPVFLRWASQHVPPLSGLLATADELEGALARLPRQIRDDKDLIIVEFGAAPSGDGRYRKYSAFRVGDTIYAQHCFISSDWYVKFSNADLSDGDKAEHHDYVRQNPHAAELRSIFELAGIDYGRIDYGLVEGEIQTYEINTNPTVNSRPPRWNRDTNYALYADLHSQAMLGLLGPAAGPPVKLGDGHRTVQDVHAECLRRVRRRIRKLQLSRRVRALKQRLAWWR</sequence>